<dbReference type="AlphaFoldDB" id="A0A5D0UAI6"/>
<name>A0A5D0UAI6_9ACTN</name>
<accession>A0A5D0UAI6</accession>
<dbReference type="EMBL" id="VSFF01000006">
    <property type="protein sequence ID" value="TYC14682.1"/>
    <property type="molecule type" value="Genomic_DNA"/>
</dbReference>
<sequence length="130" mass="14213">MLEARFLGPDVAVLDDEGVRRLLAPMMRNNAKVWAYASAASEPGVVPSDEVLLTETSGRDLSVAWVRHPGSFSGAAGHLLCGTDGRRVSLLRCWADLVFELADLVEARADRMPPEGWPVQCAYLLAQHLR</sequence>
<organism evidence="1 2">
    <name type="scientific">Actinomadura syzygii</name>
    <dbReference type="NCBI Taxonomy" id="1427538"/>
    <lineage>
        <taxon>Bacteria</taxon>
        <taxon>Bacillati</taxon>
        <taxon>Actinomycetota</taxon>
        <taxon>Actinomycetes</taxon>
        <taxon>Streptosporangiales</taxon>
        <taxon>Thermomonosporaceae</taxon>
        <taxon>Actinomadura</taxon>
    </lineage>
</organism>
<proteinExistence type="predicted"/>
<reference evidence="1 2" key="1">
    <citation type="submission" date="2019-08" db="EMBL/GenBank/DDBJ databases">
        <title>Actinomadura sp. nov. CYP1-5 isolated from mountain soil.</title>
        <authorList>
            <person name="Songsumanus A."/>
            <person name="Kuncharoen N."/>
            <person name="Kudo T."/>
            <person name="Yuki M."/>
            <person name="Igarashi Y."/>
            <person name="Tanasupawat S."/>
        </authorList>
    </citation>
    <scope>NUCLEOTIDE SEQUENCE [LARGE SCALE GENOMIC DNA]</scope>
    <source>
        <strain evidence="1 2">GKU157</strain>
    </source>
</reference>
<dbReference type="RefSeq" id="WP_148351067.1">
    <property type="nucleotide sequence ID" value="NZ_JBHSBF010000036.1"/>
</dbReference>
<protein>
    <submittedName>
        <fullName evidence="1">Uncharacterized protein</fullName>
    </submittedName>
</protein>
<evidence type="ECO:0000313" key="1">
    <source>
        <dbReference type="EMBL" id="TYC14682.1"/>
    </source>
</evidence>
<gene>
    <name evidence="1" type="ORF">FXF65_17820</name>
</gene>
<comment type="caution">
    <text evidence="1">The sequence shown here is derived from an EMBL/GenBank/DDBJ whole genome shotgun (WGS) entry which is preliminary data.</text>
</comment>
<evidence type="ECO:0000313" key="2">
    <source>
        <dbReference type="Proteomes" id="UP000322634"/>
    </source>
</evidence>
<dbReference type="OrthoDB" id="9977491at2"/>
<keyword evidence="2" id="KW-1185">Reference proteome</keyword>
<dbReference type="Proteomes" id="UP000322634">
    <property type="component" value="Unassembled WGS sequence"/>
</dbReference>